<reference evidence="9" key="1">
    <citation type="journal article" date="2024" name="Gigascience">
        <title>Chromosome-level genome of the poultry shaft louse Menopon gallinae provides insight into the host-switching and adaptive evolution of parasitic lice.</title>
        <authorList>
            <person name="Xu Y."/>
            <person name="Ma L."/>
            <person name="Liu S."/>
            <person name="Liang Y."/>
            <person name="Liu Q."/>
            <person name="He Z."/>
            <person name="Tian L."/>
            <person name="Duan Y."/>
            <person name="Cai W."/>
            <person name="Li H."/>
            <person name="Song F."/>
        </authorList>
    </citation>
    <scope>NUCLEOTIDE SEQUENCE</scope>
    <source>
        <strain evidence="9">Cailab_2023a</strain>
    </source>
</reference>
<evidence type="ECO:0000256" key="7">
    <source>
        <dbReference type="PIRSR" id="PIRSR602401-1"/>
    </source>
</evidence>
<evidence type="ECO:0000256" key="6">
    <source>
        <dbReference type="ARBA" id="ARBA00023033"/>
    </source>
</evidence>
<evidence type="ECO:0000256" key="1">
    <source>
        <dbReference type="ARBA" id="ARBA00001971"/>
    </source>
</evidence>
<dbReference type="AlphaFoldDB" id="A0AAW2I3N1"/>
<dbReference type="GO" id="GO:0016705">
    <property type="term" value="F:oxidoreductase activity, acting on paired donors, with incorporation or reduction of molecular oxygen"/>
    <property type="evidence" value="ECO:0007669"/>
    <property type="project" value="InterPro"/>
</dbReference>
<gene>
    <name evidence="9" type="ORF">PYX00_004426</name>
</gene>
<dbReference type="EMBL" id="JARGDH010000002">
    <property type="protein sequence ID" value="KAL0276980.1"/>
    <property type="molecule type" value="Genomic_DNA"/>
</dbReference>
<proteinExistence type="inferred from homology"/>
<dbReference type="PRINTS" id="PR00385">
    <property type="entry name" value="P450"/>
</dbReference>
<comment type="cofactor">
    <cofactor evidence="1 7">
        <name>heme</name>
        <dbReference type="ChEBI" id="CHEBI:30413"/>
    </cofactor>
</comment>
<comment type="similarity">
    <text evidence="2 8">Belongs to the cytochrome P450 family.</text>
</comment>
<accession>A0AAW2I3N1</accession>
<dbReference type="GO" id="GO:0005506">
    <property type="term" value="F:iron ion binding"/>
    <property type="evidence" value="ECO:0007669"/>
    <property type="project" value="InterPro"/>
</dbReference>
<name>A0AAW2I3N1_9NEOP</name>
<evidence type="ECO:0000256" key="5">
    <source>
        <dbReference type="ARBA" id="ARBA00023004"/>
    </source>
</evidence>
<evidence type="ECO:0000256" key="2">
    <source>
        <dbReference type="ARBA" id="ARBA00010617"/>
    </source>
</evidence>
<dbReference type="InterPro" id="IPR002401">
    <property type="entry name" value="Cyt_P450_E_grp-I"/>
</dbReference>
<keyword evidence="6 8" id="KW-0503">Monooxygenase</keyword>
<dbReference type="GO" id="GO:0004497">
    <property type="term" value="F:monooxygenase activity"/>
    <property type="evidence" value="ECO:0007669"/>
    <property type="project" value="UniProtKB-KW"/>
</dbReference>
<comment type="caution">
    <text evidence="9">The sequence shown here is derived from an EMBL/GenBank/DDBJ whole genome shotgun (WGS) entry which is preliminary data.</text>
</comment>
<dbReference type="Pfam" id="PF00067">
    <property type="entry name" value="p450"/>
    <property type="match status" value="1"/>
</dbReference>
<evidence type="ECO:0000256" key="3">
    <source>
        <dbReference type="ARBA" id="ARBA00022723"/>
    </source>
</evidence>
<protein>
    <recommendedName>
        <fullName evidence="10">Cytochrome P450</fullName>
    </recommendedName>
</protein>
<dbReference type="PANTHER" id="PTHR24303:SF27">
    <property type="entry name" value="CYTOCHROME P450 307B1"/>
    <property type="match status" value="1"/>
</dbReference>
<keyword evidence="4 8" id="KW-0560">Oxidoreductase</keyword>
<dbReference type="SUPFAM" id="SSF48264">
    <property type="entry name" value="Cytochrome P450"/>
    <property type="match status" value="1"/>
</dbReference>
<organism evidence="9">
    <name type="scientific">Menopon gallinae</name>
    <name type="common">poultry shaft louse</name>
    <dbReference type="NCBI Taxonomy" id="328185"/>
    <lineage>
        <taxon>Eukaryota</taxon>
        <taxon>Metazoa</taxon>
        <taxon>Ecdysozoa</taxon>
        <taxon>Arthropoda</taxon>
        <taxon>Hexapoda</taxon>
        <taxon>Insecta</taxon>
        <taxon>Pterygota</taxon>
        <taxon>Neoptera</taxon>
        <taxon>Paraneoptera</taxon>
        <taxon>Psocodea</taxon>
        <taxon>Troctomorpha</taxon>
        <taxon>Phthiraptera</taxon>
        <taxon>Amblycera</taxon>
        <taxon>Menoponidae</taxon>
        <taxon>Menopon</taxon>
    </lineage>
</organism>
<dbReference type="Gene3D" id="1.10.630.10">
    <property type="entry name" value="Cytochrome P450"/>
    <property type="match status" value="1"/>
</dbReference>
<dbReference type="PROSITE" id="PS00086">
    <property type="entry name" value="CYTOCHROME_P450"/>
    <property type="match status" value="1"/>
</dbReference>
<dbReference type="InterPro" id="IPR036396">
    <property type="entry name" value="Cyt_P450_sf"/>
</dbReference>
<dbReference type="PANTHER" id="PTHR24303">
    <property type="entry name" value="HEME-BINDING MONOOXYGENASE FAMILY"/>
    <property type="match status" value="1"/>
</dbReference>
<dbReference type="GO" id="GO:0020037">
    <property type="term" value="F:heme binding"/>
    <property type="evidence" value="ECO:0007669"/>
    <property type="project" value="InterPro"/>
</dbReference>
<evidence type="ECO:0000313" key="9">
    <source>
        <dbReference type="EMBL" id="KAL0276980.1"/>
    </source>
</evidence>
<evidence type="ECO:0008006" key="10">
    <source>
        <dbReference type="Google" id="ProtNLM"/>
    </source>
</evidence>
<keyword evidence="3 7" id="KW-0479">Metal-binding</keyword>
<dbReference type="InterPro" id="IPR001128">
    <property type="entry name" value="Cyt_P450"/>
</dbReference>
<evidence type="ECO:0000256" key="4">
    <source>
        <dbReference type="ARBA" id="ARBA00023002"/>
    </source>
</evidence>
<keyword evidence="7 8" id="KW-0349">Heme</keyword>
<keyword evidence="5 7" id="KW-0408">Iron</keyword>
<dbReference type="InterPro" id="IPR017972">
    <property type="entry name" value="Cyt_P450_CS"/>
</dbReference>
<dbReference type="PRINTS" id="PR00463">
    <property type="entry name" value="EP450I"/>
</dbReference>
<feature type="binding site" description="axial binding residue" evidence="7">
    <location>
        <position position="441"/>
    </location>
    <ligand>
        <name>heme</name>
        <dbReference type="ChEBI" id="CHEBI:30413"/>
    </ligand>
    <ligandPart>
        <name>Fe</name>
        <dbReference type="ChEBI" id="CHEBI:18248"/>
    </ligandPart>
</feature>
<sequence>MAVVIISNLSYLLFGLVVAAIGFIRFLKSRGTGEAPGPFAWPVIGSLHLLRGYKVPYQAFNHLAKKYGDVFSLQMGSVPAVVVQGVDNIRQVLIQKGHHFDSRPNFGRYHQLFHGNKENSLAFCNWSDLQKKRRDMLKDHTFPKVYMENYKHLDRLICEEFGSKPRSASHVSGASVDIKEKLALVIGNIFLRYFCSTDLKDDSELADFVRNFDEIFYEVNQGYAFDFLPFLSVFHRRQIGKIQNNSENIRRFVLEKVVAGRLQGMKEDAVETDYLDTLLKAVKFPSEEEVTIDLETALFSLEDIIGGHSAISNFLVKLVQYLASNGDVQAKVKEEADRLRKDFISLDDRCKMPYTEAVVMETLRLLSSPIVPHVANQDTSISGYAVKKDTLIFLNNYELNMSEELWSNPAAFDPSRFIDPETGAKTKPTHFLPFGGGKRSCMGYKLVQFLSFVFVANIVNNFSITPAAGEKCEEVSTGNLALPPTRPYRFEFHVRTK</sequence>
<evidence type="ECO:0000256" key="8">
    <source>
        <dbReference type="RuleBase" id="RU000461"/>
    </source>
</evidence>